<organism evidence="1 2">
    <name type="scientific">Pseudochryseolinea flava</name>
    <dbReference type="NCBI Taxonomy" id="2059302"/>
    <lineage>
        <taxon>Bacteria</taxon>
        <taxon>Pseudomonadati</taxon>
        <taxon>Bacteroidota</taxon>
        <taxon>Cytophagia</taxon>
        <taxon>Cytophagales</taxon>
        <taxon>Fulvivirgaceae</taxon>
        <taxon>Pseudochryseolinea</taxon>
    </lineage>
</organism>
<comment type="caution">
    <text evidence="1">The sequence shown here is derived from an EMBL/GenBank/DDBJ whole genome shotgun (WGS) entry which is preliminary data.</text>
</comment>
<dbReference type="PROSITE" id="PS51257">
    <property type="entry name" value="PROKAR_LIPOPROTEIN"/>
    <property type="match status" value="1"/>
</dbReference>
<accession>A0A364XXJ2</accession>
<keyword evidence="2" id="KW-1185">Reference proteome</keyword>
<evidence type="ECO:0000313" key="2">
    <source>
        <dbReference type="Proteomes" id="UP000251889"/>
    </source>
</evidence>
<dbReference type="InterPro" id="IPR011990">
    <property type="entry name" value="TPR-like_helical_dom_sf"/>
</dbReference>
<dbReference type="Proteomes" id="UP000251889">
    <property type="component" value="Unassembled WGS sequence"/>
</dbReference>
<evidence type="ECO:0000313" key="1">
    <source>
        <dbReference type="EMBL" id="RAV98497.1"/>
    </source>
</evidence>
<name>A0A364XXJ2_9BACT</name>
<dbReference type="SUPFAM" id="SSF48452">
    <property type="entry name" value="TPR-like"/>
    <property type="match status" value="1"/>
</dbReference>
<dbReference type="EMBL" id="QMFY01000017">
    <property type="protein sequence ID" value="RAV98497.1"/>
    <property type="molecule type" value="Genomic_DNA"/>
</dbReference>
<dbReference type="AlphaFoldDB" id="A0A364XXJ2"/>
<gene>
    <name evidence="1" type="ORF">DQQ10_23530</name>
</gene>
<reference evidence="1 2" key="1">
    <citation type="submission" date="2018-06" db="EMBL/GenBank/DDBJ databases">
        <title>Chryseolinea flavus sp. nov., a member of the phylum Bacteroidetes isolated from soil.</title>
        <authorList>
            <person name="Li Y."/>
            <person name="Wang J."/>
        </authorList>
    </citation>
    <scope>NUCLEOTIDE SEQUENCE [LARGE SCALE GENOMIC DNA]</scope>
    <source>
        <strain evidence="1 2">SDU1-6</strain>
    </source>
</reference>
<protein>
    <recommendedName>
        <fullName evidence="3">Tetratricopeptide repeat protein</fullName>
    </recommendedName>
</protein>
<sequence length="744" mass="85738">MTMKTSLKKLLVLFSFSILLTTSVIFACADWYMGYDSDSSFTPEVFADESYSPLFYSSQEPFYRVNYDTEHRSRFNNDITADWSAYLNGKISTEDVKYLLLDENANADIDLLFKAVQAKKGLPARFASLNIADDKVKSFINFLHFAKVIEACSMRSPYSWDYEESTTPPQVAQKTIDEITKLYSLAKDPFIKNRLWFQVMKGSFYSGNTKNVIDFFDKTKSSEPENVLYYRALSYVAGVHYSQKRYGMSNYLYSVVFDKCPELRIVATYNFHPIENSDYQESLALAKTPEEKAALWAILGFYLDPKQSIQEIYKLNPKSAHIDYLLTRFVNIKEVDLSEDQYTSLAQYRAAMKKLVTAEDLQFVTSIAKDNKIGNPFLWNTAAGYLSIYAGKNDDATQFFDKALKANASPSEMSNQQIRLLRLINTLTTINKLDSKIEGKLVADLTWLYNELSDDDDTFRKNNVRRWSKKYLSSIYKSQQNVVMAELLDRNDKFYITPSNVELMKTFFMKSGKTPWEEMVAKNYSLTLMDLYEYQGVVSAYNGELDKAITLLTAANGKAELLGNPFNGKIKDCHDCDHAAVQKTKYTKLTLVQKMKEMQDHVIKGEDVYNNSLLLANAYYNMSYFGNARVFYYGEIIDQGSNYIKKDFQSMLFSCSKAKEFYQKAFDAAANDEQKAKCVYMMAKCERNEFYAREYHGNDEFYGEPDVAFLAWDGFRKLKSNYAHTKYYKDVINECGYFGKYAGN</sequence>
<proteinExistence type="predicted"/>
<evidence type="ECO:0008006" key="3">
    <source>
        <dbReference type="Google" id="ProtNLM"/>
    </source>
</evidence>